<evidence type="ECO:0000313" key="1">
    <source>
        <dbReference type="EMBL" id="QIG62144.1"/>
    </source>
</evidence>
<sequence>MKEDNVELFSAGQIAADTWNAKHKHHKVAVGVKAVMQTGNVITIDGTVNFYERGDCLDGQFTIGKACDWNDPLQFVYGWLECIEESYHLIYE</sequence>
<keyword evidence="2" id="KW-1185">Reference proteome</keyword>
<dbReference type="EMBL" id="MT078988">
    <property type="protein sequence ID" value="QIG62144.1"/>
    <property type="molecule type" value="Genomic_DNA"/>
</dbReference>
<gene>
    <name evidence="1" type="ORF">P46FS4_78</name>
</gene>
<proteinExistence type="predicted"/>
<organism evidence="1 2">
    <name type="scientific">Salmonella phage P46FS4</name>
    <dbReference type="NCBI Taxonomy" id="2712940"/>
    <lineage>
        <taxon>Viruses</taxon>
        <taxon>Duplodnaviria</taxon>
        <taxon>Heunggongvirae</taxon>
        <taxon>Uroviricota</taxon>
        <taxon>Caudoviricetes</taxon>
        <taxon>Pantevenvirales</taxon>
        <taxon>Ackermannviridae</taxon>
        <taxon>Aglimvirinae</taxon>
        <taxon>Agtrevirus</taxon>
        <taxon>Agtrevirus P46FS4</taxon>
    </lineage>
</organism>
<reference evidence="1 2" key="1">
    <citation type="submission" date="2020-02" db="EMBL/GenBank/DDBJ databases">
        <authorList>
            <person name="Tan Y."/>
            <person name="Ma J."/>
            <person name="Li D."/>
            <person name="Gao L."/>
        </authorList>
    </citation>
    <scope>NUCLEOTIDE SEQUENCE [LARGE SCALE GENOMIC DNA]</scope>
    <source>
        <strain evidence="1 2">Salmonella sp.</strain>
    </source>
</reference>
<protein>
    <submittedName>
        <fullName evidence="1">Uncharacterized protein</fullName>
    </submittedName>
</protein>
<name>A0A6G6XTI2_9CAUD</name>
<dbReference type="Proteomes" id="UP000503550">
    <property type="component" value="Segment"/>
</dbReference>
<evidence type="ECO:0000313" key="2">
    <source>
        <dbReference type="Proteomes" id="UP000503550"/>
    </source>
</evidence>
<accession>A0A6G6XTI2</accession>